<dbReference type="PANTHER" id="PTHR22916:SF3">
    <property type="entry name" value="UDP-GLCNAC:BETAGAL BETA-1,3-N-ACETYLGLUCOSAMINYLTRANSFERASE-LIKE PROTEIN 1"/>
    <property type="match status" value="1"/>
</dbReference>
<sequence length="306" mass="35326">MNSPRLSIIVTAHNCEKWLQGTLNSIVASAGDALPRCEILIINDASEDNTQSIIESFAAVYPQIRHQQTQLRNIGKVRNYAVEQAHGDYILMVDGDDKLLSGAICTHLSILEETTPDIFLSRLIEDRGSKASRTVVWHNCLPEMLSHDEAIARFLVHRDIQAHFIGQYFLRSLLLDYPFPPFICYEDAWLFPLLLTKSRKTLYSKDGFYLYNKHASSLSTTVHPDKISCLLTATGHMDEVLPSHFNSLITCHWIDIANRYKEILKSTGEWEKVIRRINQQNLFSFLFSNKIRWSYKRKMLKVRRLK</sequence>
<dbReference type="Pfam" id="PF00535">
    <property type="entry name" value="Glycos_transf_2"/>
    <property type="match status" value="1"/>
</dbReference>
<dbReference type="Proteomes" id="UP000464053">
    <property type="component" value="Chromosome"/>
</dbReference>
<keyword evidence="2" id="KW-0328">Glycosyltransferase</keyword>
<protein>
    <submittedName>
        <fullName evidence="2">GalNAc(5)-diNAcBac-PP-undecaprenol beta-1,3-glucosyltransferase</fullName>
        <ecNumber evidence="2">2.4.1.293</ecNumber>
    </submittedName>
</protein>
<dbReference type="GO" id="GO:0016758">
    <property type="term" value="F:hexosyltransferase activity"/>
    <property type="evidence" value="ECO:0007669"/>
    <property type="project" value="UniProtKB-ARBA"/>
</dbReference>
<dbReference type="RefSeq" id="WP_160622745.1">
    <property type="nucleotide sequence ID" value="NZ_CP028271.1"/>
</dbReference>
<keyword evidence="3" id="KW-1185">Reference proteome</keyword>
<feature type="domain" description="Glycosyltransferase 2-like" evidence="1">
    <location>
        <begin position="7"/>
        <end position="139"/>
    </location>
</feature>
<organism evidence="2 3">
    <name type="scientific">Mixta intestinalis</name>
    <dbReference type="NCBI Taxonomy" id="1615494"/>
    <lineage>
        <taxon>Bacteria</taxon>
        <taxon>Pseudomonadati</taxon>
        <taxon>Pseudomonadota</taxon>
        <taxon>Gammaproteobacteria</taxon>
        <taxon>Enterobacterales</taxon>
        <taxon>Erwiniaceae</taxon>
        <taxon>Mixta</taxon>
    </lineage>
</organism>
<dbReference type="PANTHER" id="PTHR22916">
    <property type="entry name" value="GLYCOSYLTRANSFERASE"/>
    <property type="match status" value="1"/>
</dbReference>
<evidence type="ECO:0000313" key="3">
    <source>
        <dbReference type="Proteomes" id="UP000464053"/>
    </source>
</evidence>
<dbReference type="CDD" id="cd00761">
    <property type="entry name" value="Glyco_tranf_GTA_type"/>
    <property type="match status" value="1"/>
</dbReference>
<dbReference type="AlphaFoldDB" id="A0A6P1Q5G3"/>
<dbReference type="SUPFAM" id="SSF53448">
    <property type="entry name" value="Nucleotide-diphospho-sugar transferases"/>
    <property type="match status" value="1"/>
</dbReference>
<dbReference type="KEGG" id="mint:C7M51_03386"/>
<proteinExistence type="predicted"/>
<dbReference type="InterPro" id="IPR029044">
    <property type="entry name" value="Nucleotide-diphossugar_trans"/>
</dbReference>
<gene>
    <name evidence="2" type="primary">pglI</name>
    <name evidence="2" type="ORF">C7M51_03386</name>
</gene>
<evidence type="ECO:0000313" key="2">
    <source>
        <dbReference type="EMBL" id="QHM73045.1"/>
    </source>
</evidence>
<evidence type="ECO:0000259" key="1">
    <source>
        <dbReference type="Pfam" id="PF00535"/>
    </source>
</evidence>
<keyword evidence="2" id="KW-0808">Transferase</keyword>
<dbReference type="EC" id="2.4.1.293" evidence="2"/>
<dbReference type="Gene3D" id="3.90.550.10">
    <property type="entry name" value="Spore Coat Polysaccharide Biosynthesis Protein SpsA, Chain A"/>
    <property type="match status" value="1"/>
</dbReference>
<dbReference type="OrthoDB" id="6432904at2"/>
<dbReference type="EMBL" id="CP028271">
    <property type="protein sequence ID" value="QHM73045.1"/>
    <property type="molecule type" value="Genomic_DNA"/>
</dbReference>
<accession>A0A6P1Q5G3</accession>
<dbReference type="InterPro" id="IPR001173">
    <property type="entry name" value="Glyco_trans_2-like"/>
</dbReference>
<reference evidence="2 3" key="1">
    <citation type="submission" date="2018-03" db="EMBL/GenBank/DDBJ databases">
        <title>Pantoea intestinalis SRCM103226 isolated form the mealworm.</title>
        <authorList>
            <person name="Jeong D.-Y."/>
            <person name="Kim J.W."/>
        </authorList>
    </citation>
    <scope>NUCLEOTIDE SEQUENCE [LARGE SCALE GENOMIC DNA]</scope>
    <source>
        <strain evidence="2 3">SRCM103226</strain>
    </source>
</reference>
<name>A0A6P1Q5G3_9GAMM</name>